<evidence type="ECO:0000259" key="1">
    <source>
        <dbReference type="Pfam" id="PF04480"/>
    </source>
</evidence>
<dbReference type="AlphaFoldDB" id="A0A4R7J9N6"/>
<dbReference type="Gene3D" id="3.40.960.10">
    <property type="entry name" value="VSR Endonuclease"/>
    <property type="match status" value="1"/>
</dbReference>
<dbReference type="SUPFAM" id="SSF52980">
    <property type="entry name" value="Restriction endonuclease-like"/>
    <property type="match status" value="1"/>
</dbReference>
<dbReference type="Pfam" id="PF04480">
    <property type="entry name" value="DUF559"/>
    <property type="match status" value="1"/>
</dbReference>
<dbReference type="InterPro" id="IPR007569">
    <property type="entry name" value="DUF559"/>
</dbReference>
<keyword evidence="2" id="KW-0378">Hydrolase</keyword>
<sequence length="283" mass="31703">MNAETTHLLATQRFIDLGERPDLRRTVEHLSRHNLLVKVLPNIWSTPELAARADVRAAAVQQRHRDAVLIGDTAAWLVLDGPAPAVIEVSVSGHLRPQQGFRFSEKQVPVEDIVVLHGLRVHSPAGTAVDLAARDNGAAIDNALRLGRAQLEGLHRVMGSIRGRRGNRRRREILADSRDEPWSAAERVAHRLLRESQLTGWVTNRPILTSTGRYLADLVFSVARLIVEIDGYATHGTRNAFESDRERQNALVLDGWRVLRFTWRTLTSQPDVFLAQIRHALAN</sequence>
<gene>
    <name evidence="2" type="ORF">CLV29_1897</name>
</gene>
<comment type="caution">
    <text evidence="2">The sequence shown here is derived from an EMBL/GenBank/DDBJ whole genome shotgun (WGS) entry which is preliminary data.</text>
</comment>
<dbReference type="EMBL" id="SOAW01000001">
    <property type="protein sequence ID" value="TDT34240.1"/>
    <property type="molecule type" value="Genomic_DNA"/>
</dbReference>
<dbReference type="Proteomes" id="UP000295371">
    <property type="component" value="Unassembled WGS sequence"/>
</dbReference>
<organism evidence="2 3">
    <name type="scientific">Naumannella halotolerans</name>
    <dbReference type="NCBI Taxonomy" id="993414"/>
    <lineage>
        <taxon>Bacteria</taxon>
        <taxon>Bacillati</taxon>
        <taxon>Actinomycetota</taxon>
        <taxon>Actinomycetes</taxon>
        <taxon>Propionibacteriales</taxon>
        <taxon>Propionibacteriaceae</taxon>
        <taxon>Naumannella</taxon>
    </lineage>
</organism>
<evidence type="ECO:0000313" key="2">
    <source>
        <dbReference type="EMBL" id="TDT34240.1"/>
    </source>
</evidence>
<keyword evidence="3" id="KW-1185">Reference proteome</keyword>
<protein>
    <submittedName>
        <fullName evidence="2">Very-short-patch-repair endonuclease</fullName>
    </submittedName>
</protein>
<proteinExistence type="predicted"/>
<name>A0A4R7J9N6_9ACTN</name>
<accession>A0A4R7J9N6</accession>
<evidence type="ECO:0000313" key="3">
    <source>
        <dbReference type="Proteomes" id="UP000295371"/>
    </source>
</evidence>
<keyword evidence="2" id="KW-0540">Nuclease</keyword>
<dbReference type="RefSeq" id="WP_392507292.1">
    <property type="nucleotide sequence ID" value="NZ_CP171129.1"/>
</dbReference>
<feature type="domain" description="DUF559" evidence="1">
    <location>
        <begin position="183"/>
        <end position="281"/>
    </location>
</feature>
<dbReference type="GO" id="GO:0004519">
    <property type="term" value="F:endonuclease activity"/>
    <property type="evidence" value="ECO:0007669"/>
    <property type="project" value="UniProtKB-KW"/>
</dbReference>
<keyword evidence="2" id="KW-0255">Endonuclease</keyword>
<dbReference type="InterPro" id="IPR011335">
    <property type="entry name" value="Restrct_endonuc-II-like"/>
</dbReference>
<reference evidence="2 3" key="1">
    <citation type="submission" date="2019-03" db="EMBL/GenBank/DDBJ databases">
        <title>Genomic Encyclopedia of Archaeal and Bacterial Type Strains, Phase II (KMG-II): from individual species to whole genera.</title>
        <authorList>
            <person name="Goeker M."/>
        </authorList>
    </citation>
    <scope>NUCLEOTIDE SEQUENCE [LARGE SCALE GENOMIC DNA]</scope>
    <source>
        <strain evidence="2 3">DSM 24323</strain>
    </source>
</reference>